<accession>A0A9D4KBF3</accession>
<protein>
    <submittedName>
        <fullName evidence="1">Uncharacterized protein</fullName>
    </submittedName>
</protein>
<reference evidence="1" key="2">
    <citation type="submission" date="2020-11" db="EMBL/GenBank/DDBJ databases">
        <authorList>
            <person name="McCartney M.A."/>
            <person name="Auch B."/>
            <person name="Kono T."/>
            <person name="Mallez S."/>
            <person name="Becker A."/>
            <person name="Gohl D.M."/>
            <person name="Silverstein K.A.T."/>
            <person name="Koren S."/>
            <person name="Bechman K.B."/>
            <person name="Herman A."/>
            <person name="Abrahante J.E."/>
            <person name="Garbe J."/>
        </authorList>
    </citation>
    <scope>NUCLEOTIDE SEQUENCE</scope>
    <source>
        <strain evidence="1">Duluth1</strain>
        <tissue evidence="1">Whole animal</tissue>
    </source>
</reference>
<gene>
    <name evidence="1" type="ORF">DPMN_109825</name>
</gene>
<keyword evidence="2" id="KW-1185">Reference proteome</keyword>
<name>A0A9D4KBF3_DREPO</name>
<organism evidence="1 2">
    <name type="scientific">Dreissena polymorpha</name>
    <name type="common">Zebra mussel</name>
    <name type="synonym">Mytilus polymorpha</name>
    <dbReference type="NCBI Taxonomy" id="45954"/>
    <lineage>
        <taxon>Eukaryota</taxon>
        <taxon>Metazoa</taxon>
        <taxon>Spiralia</taxon>
        <taxon>Lophotrochozoa</taxon>
        <taxon>Mollusca</taxon>
        <taxon>Bivalvia</taxon>
        <taxon>Autobranchia</taxon>
        <taxon>Heteroconchia</taxon>
        <taxon>Euheterodonta</taxon>
        <taxon>Imparidentia</taxon>
        <taxon>Neoheterodontei</taxon>
        <taxon>Myida</taxon>
        <taxon>Dreissenoidea</taxon>
        <taxon>Dreissenidae</taxon>
        <taxon>Dreissena</taxon>
    </lineage>
</organism>
<sequence>MLCRPLQPSFCPAFEKPIKSAVAPYKLNISNYVNVSADILKLPVYGAPDIDQCVPMVFISVVLWQ</sequence>
<reference evidence="1" key="1">
    <citation type="journal article" date="2019" name="bioRxiv">
        <title>The Genome of the Zebra Mussel, Dreissena polymorpha: A Resource for Invasive Species Research.</title>
        <authorList>
            <person name="McCartney M.A."/>
            <person name="Auch B."/>
            <person name="Kono T."/>
            <person name="Mallez S."/>
            <person name="Zhang Y."/>
            <person name="Obille A."/>
            <person name="Becker A."/>
            <person name="Abrahante J.E."/>
            <person name="Garbe J."/>
            <person name="Badalamenti J.P."/>
            <person name="Herman A."/>
            <person name="Mangelson H."/>
            <person name="Liachko I."/>
            <person name="Sullivan S."/>
            <person name="Sone E.D."/>
            <person name="Koren S."/>
            <person name="Silverstein K.A.T."/>
            <person name="Beckman K.B."/>
            <person name="Gohl D.M."/>
        </authorList>
    </citation>
    <scope>NUCLEOTIDE SEQUENCE</scope>
    <source>
        <strain evidence="1">Duluth1</strain>
        <tissue evidence="1">Whole animal</tissue>
    </source>
</reference>
<dbReference type="Proteomes" id="UP000828390">
    <property type="component" value="Unassembled WGS sequence"/>
</dbReference>
<evidence type="ECO:0000313" key="1">
    <source>
        <dbReference type="EMBL" id="KAH3836455.1"/>
    </source>
</evidence>
<dbReference type="EMBL" id="JAIWYP010000004">
    <property type="protein sequence ID" value="KAH3836455.1"/>
    <property type="molecule type" value="Genomic_DNA"/>
</dbReference>
<comment type="caution">
    <text evidence="1">The sequence shown here is derived from an EMBL/GenBank/DDBJ whole genome shotgun (WGS) entry which is preliminary data.</text>
</comment>
<proteinExistence type="predicted"/>
<evidence type="ECO:0000313" key="2">
    <source>
        <dbReference type="Proteomes" id="UP000828390"/>
    </source>
</evidence>
<dbReference type="AlphaFoldDB" id="A0A9D4KBF3"/>